<dbReference type="AlphaFoldDB" id="A0AAW5LCH2"/>
<proteinExistence type="predicted"/>
<protein>
    <submittedName>
        <fullName evidence="2">Uncharacterized protein</fullName>
    </submittedName>
</protein>
<keyword evidence="1" id="KW-0732">Signal</keyword>
<comment type="caution">
    <text evidence="2">The sequence shown here is derived from an EMBL/GenBank/DDBJ whole genome shotgun (WGS) entry which is preliminary data.</text>
</comment>
<accession>A0AAW5LCH2</accession>
<dbReference type="RefSeq" id="WP_077665568.1">
    <property type="nucleotide sequence ID" value="NZ_JALJCU010000009.1"/>
</dbReference>
<name>A0AAW5LCH2_9PAST</name>
<dbReference type="Proteomes" id="UP001206350">
    <property type="component" value="Unassembled WGS sequence"/>
</dbReference>
<evidence type="ECO:0000313" key="2">
    <source>
        <dbReference type="EMBL" id="MCQ9121277.1"/>
    </source>
</evidence>
<keyword evidence="3" id="KW-1185">Reference proteome</keyword>
<feature type="signal peptide" evidence="1">
    <location>
        <begin position="1"/>
        <end position="18"/>
    </location>
</feature>
<evidence type="ECO:0000256" key="1">
    <source>
        <dbReference type="SAM" id="SignalP"/>
    </source>
</evidence>
<reference evidence="2 3" key="1">
    <citation type="journal article" date="2022" name="Microbiol. Spectr.">
        <title>Microbiota of the Pregnant Mouse: Characterization of the Bacterial Communities in the Oral Cavity, Lung, Intestine, and Vagina through Culture and DNA Sequencing.</title>
        <authorList>
            <person name="Greenberg J.M."/>
            <person name="Romero R."/>
            <person name="Winters A.D."/>
            <person name="Galaz J."/>
            <person name="Garcia-Flores V."/>
            <person name="Arenas-Hernandez M."/>
            <person name="Panzer J."/>
            <person name="Shaffer Z."/>
            <person name="Kracht D.J."/>
            <person name="Gomez-Lopez N."/>
            <person name="Theis K.R."/>
        </authorList>
    </citation>
    <scope>NUCLEOTIDE SEQUENCE [LARGE SCALE GENOMIC DNA]</scope>
    <source>
        <strain evidence="2 3">MAC-C1-H1</strain>
    </source>
</reference>
<feature type="chain" id="PRO_5043352587" evidence="1">
    <location>
        <begin position="19"/>
        <end position="135"/>
    </location>
</feature>
<sequence length="135" mass="14989">MKKLLTILALSIPLSTFAVDAEFTQKVADISVGYVVERDSLPYKRAKTALENVEKLCLEQTAEKTANQSEAASQVLRKHNISANIIDVLEVVATLKPQTQQSCQDIITQYAQLRENATHTDATVQLNALYKTLKK</sequence>
<dbReference type="EMBL" id="JALJCU010000009">
    <property type="protein sequence ID" value="MCQ9121277.1"/>
    <property type="molecule type" value="Genomic_DNA"/>
</dbReference>
<evidence type="ECO:0000313" key="3">
    <source>
        <dbReference type="Proteomes" id="UP001206350"/>
    </source>
</evidence>
<organism evidence="2 3">
    <name type="scientific">Rodentibacter pneumotropicus</name>
    <dbReference type="NCBI Taxonomy" id="758"/>
    <lineage>
        <taxon>Bacteria</taxon>
        <taxon>Pseudomonadati</taxon>
        <taxon>Pseudomonadota</taxon>
        <taxon>Gammaproteobacteria</taxon>
        <taxon>Pasteurellales</taxon>
        <taxon>Pasteurellaceae</taxon>
        <taxon>Rodentibacter</taxon>
    </lineage>
</organism>
<gene>
    <name evidence="2" type="ORF">MUU45_001765</name>
</gene>